<evidence type="ECO:0000256" key="11">
    <source>
        <dbReference type="SAM" id="Phobius"/>
    </source>
</evidence>
<feature type="transmembrane region" description="Helical" evidence="11">
    <location>
        <begin position="21"/>
        <end position="44"/>
    </location>
</feature>
<gene>
    <name evidence="14" type="ORF">A3E36_01285</name>
</gene>
<evidence type="ECO:0000256" key="2">
    <source>
        <dbReference type="ARBA" id="ARBA00007379"/>
    </source>
</evidence>
<dbReference type="EMBL" id="MHHS01000016">
    <property type="protein sequence ID" value="OGY37213.1"/>
    <property type="molecule type" value="Genomic_DNA"/>
</dbReference>
<evidence type="ECO:0000256" key="7">
    <source>
        <dbReference type="ARBA" id="ARBA00022989"/>
    </source>
</evidence>
<keyword evidence="9 10" id="KW-0131">Cell cycle</keyword>
<evidence type="ECO:0000256" key="10">
    <source>
        <dbReference type="PIRNR" id="PIRNR003097"/>
    </source>
</evidence>
<evidence type="ECO:0000256" key="9">
    <source>
        <dbReference type="ARBA" id="ARBA00023306"/>
    </source>
</evidence>
<feature type="domain" description="ABC3 transporter permease C-terminal" evidence="12">
    <location>
        <begin position="183"/>
        <end position="307"/>
    </location>
</feature>
<evidence type="ECO:0000313" key="15">
    <source>
        <dbReference type="Proteomes" id="UP000177941"/>
    </source>
</evidence>
<keyword evidence="8 10" id="KW-0472">Membrane</keyword>
<reference evidence="14 15" key="1">
    <citation type="journal article" date="2016" name="Nat. Commun.">
        <title>Thousands of microbial genomes shed light on interconnected biogeochemical processes in an aquifer system.</title>
        <authorList>
            <person name="Anantharaman K."/>
            <person name="Brown C.T."/>
            <person name="Hug L.A."/>
            <person name="Sharon I."/>
            <person name="Castelle C.J."/>
            <person name="Probst A.J."/>
            <person name="Thomas B.C."/>
            <person name="Singh A."/>
            <person name="Wilkins M.J."/>
            <person name="Karaoz U."/>
            <person name="Brodie E.L."/>
            <person name="Williams K.H."/>
            <person name="Hubbard S.S."/>
            <person name="Banfield J.F."/>
        </authorList>
    </citation>
    <scope>NUCLEOTIDE SEQUENCE [LARGE SCALE GENOMIC DNA]</scope>
</reference>
<evidence type="ECO:0000256" key="8">
    <source>
        <dbReference type="ARBA" id="ARBA00023136"/>
    </source>
</evidence>
<dbReference type="PANTHER" id="PTHR47755:SF1">
    <property type="entry name" value="CELL DIVISION PROTEIN FTSX"/>
    <property type="match status" value="1"/>
</dbReference>
<name>A0A1G1XAZ0_9BACT</name>
<dbReference type="InterPro" id="IPR003838">
    <property type="entry name" value="ABC3_permease_C"/>
</dbReference>
<evidence type="ECO:0000259" key="12">
    <source>
        <dbReference type="Pfam" id="PF02687"/>
    </source>
</evidence>
<dbReference type="Proteomes" id="UP000177941">
    <property type="component" value="Unassembled WGS sequence"/>
</dbReference>
<comment type="similarity">
    <text evidence="2 10">Belongs to the ABC-4 integral membrane protein family. FtsX subfamily.</text>
</comment>
<protein>
    <recommendedName>
        <fullName evidence="3 10">Cell division protein FtsX</fullName>
    </recommendedName>
</protein>
<dbReference type="Pfam" id="PF18075">
    <property type="entry name" value="FtsX_ECD"/>
    <property type="match status" value="1"/>
</dbReference>
<dbReference type="Pfam" id="PF02687">
    <property type="entry name" value="FtsX"/>
    <property type="match status" value="1"/>
</dbReference>
<dbReference type="PANTHER" id="PTHR47755">
    <property type="entry name" value="CELL DIVISION PROTEIN FTSX"/>
    <property type="match status" value="1"/>
</dbReference>
<evidence type="ECO:0000259" key="13">
    <source>
        <dbReference type="Pfam" id="PF18075"/>
    </source>
</evidence>
<keyword evidence="4 10" id="KW-1003">Cell membrane</keyword>
<dbReference type="PIRSF" id="PIRSF003097">
    <property type="entry name" value="FtsX"/>
    <property type="match status" value="1"/>
</dbReference>
<dbReference type="InterPro" id="IPR004513">
    <property type="entry name" value="FtsX"/>
</dbReference>
<dbReference type="Gene3D" id="3.30.70.3040">
    <property type="match status" value="1"/>
</dbReference>
<dbReference type="GO" id="GO:0005886">
    <property type="term" value="C:plasma membrane"/>
    <property type="evidence" value="ECO:0007669"/>
    <property type="project" value="UniProtKB-SubCell"/>
</dbReference>
<evidence type="ECO:0000256" key="1">
    <source>
        <dbReference type="ARBA" id="ARBA00004651"/>
    </source>
</evidence>
<sequence>MIGITFFRVLRNALRNFRRNVWLSIATTVIMTLTLLVISFLYVVNVIGTQVLTTFSQKVDIAVIFKNSATDEQIKTIESNVSARPDVADTHVISSEEALNQFRARHKDDPYIEQALSELQRNPLPNSLYIIAKDPQFYTDISNSLRDPSYAQFIEKVNFEDSKQIIEKLIHIMAVIKNTALLVTGIFAVLVMLIMFNTIRLAIYSFREEIDIMRLVGASRWYIQSPFILESMLVAIISVTISITTTFLLLNAGAEQINRFFFAGQNAAFDIYAYAISHWVQLIGTEFGVALLLAVMSSYIAVRRYLK</sequence>
<accession>A0A1G1XAZ0</accession>
<dbReference type="InterPro" id="IPR040690">
    <property type="entry name" value="FtsX_ECD"/>
</dbReference>
<proteinExistence type="inferred from homology"/>
<keyword evidence="6 11" id="KW-0812">Transmembrane</keyword>
<keyword evidence="5 10" id="KW-0132">Cell division</keyword>
<feature type="domain" description="FtsX extracellular" evidence="13">
    <location>
        <begin position="59"/>
        <end position="146"/>
    </location>
</feature>
<comment type="caution">
    <text evidence="14">The sequence shown here is derived from an EMBL/GenBank/DDBJ whole genome shotgun (WGS) entry which is preliminary data.</text>
</comment>
<dbReference type="GO" id="GO:0051301">
    <property type="term" value="P:cell division"/>
    <property type="evidence" value="ECO:0007669"/>
    <property type="project" value="UniProtKB-KW"/>
</dbReference>
<feature type="transmembrane region" description="Helical" evidence="11">
    <location>
        <begin position="227"/>
        <end position="250"/>
    </location>
</feature>
<evidence type="ECO:0000313" key="14">
    <source>
        <dbReference type="EMBL" id="OGY37213.1"/>
    </source>
</evidence>
<evidence type="ECO:0000256" key="5">
    <source>
        <dbReference type="ARBA" id="ARBA00022618"/>
    </source>
</evidence>
<feature type="transmembrane region" description="Helical" evidence="11">
    <location>
        <begin position="279"/>
        <end position="302"/>
    </location>
</feature>
<evidence type="ECO:0000256" key="6">
    <source>
        <dbReference type="ARBA" id="ARBA00022692"/>
    </source>
</evidence>
<feature type="transmembrane region" description="Helical" evidence="11">
    <location>
        <begin position="180"/>
        <end position="206"/>
    </location>
</feature>
<dbReference type="AlphaFoldDB" id="A0A1G1XAZ0"/>
<organism evidence="14 15">
    <name type="scientific">Candidatus Andersenbacteria bacterium RIFCSPHIGHO2_12_FULL_45_11b</name>
    <dbReference type="NCBI Taxonomy" id="1797282"/>
    <lineage>
        <taxon>Bacteria</taxon>
        <taxon>Candidatus Anderseniibacteriota</taxon>
    </lineage>
</organism>
<keyword evidence="7 11" id="KW-1133">Transmembrane helix</keyword>
<evidence type="ECO:0000256" key="3">
    <source>
        <dbReference type="ARBA" id="ARBA00021907"/>
    </source>
</evidence>
<comment type="subcellular location">
    <subcellularLocation>
        <location evidence="1">Cell membrane</location>
        <topology evidence="1">Multi-pass membrane protein</topology>
    </subcellularLocation>
</comment>
<evidence type="ECO:0000256" key="4">
    <source>
        <dbReference type="ARBA" id="ARBA00022475"/>
    </source>
</evidence>